<organism evidence="3 4">
    <name type="scientific">Vulgatibacter incomptus</name>
    <dbReference type="NCBI Taxonomy" id="1391653"/>
    <lineage>
        <taxon>Bacteria</taxon>
        <taxon>Pseudomonadati</taxon>
        <taxon>Myxococcota</taxon>
        <taxon>Myxococcia</taxon>
        <taxon>Myxococcales</taxon>
        <taxon>Cystobacterineae</taxon>
        <taxon>Vulgatibacteraceae</taxon>
        <taxon>Vulgatibacter</taxon>
    </lineage>
</organism>
<dbReference type="AlphaFoldDB" id="A0A0K1P9W1"/>
<feature type="transmembrane region" description="Helical" evidence="2">
    <location>
        <begin position="12"/>
        <end position="33"/>
    </location>
</feature>
<evidence type="ECO:0000256" key="2">
    <source>
        <dbReference type="SAM" id="Phobius"/>
    </source>
</evidence>
<name>A0A0K1P9W1_9BACT</name>
<dbReference type="PROSITE" id="PS00409">
    <property type="entry name" value="PROKAR_NTER_METHYL"/>
    <property type="match status" value="1"/>
</dbReference>
<keyword evidence="2" id="KW-1133">Transmembrane helix</keyword>
<gene>
    <name evidence="3" type="ORF">AKJ08_0692</name>
</gene>
<dbReference type="OrthoDB" id="5405832at2"/>
<evidence type="ECO:0000256" key="1">
    <source>
        <dbReference type="SAM" id="MobiDB-lite"/>
    </source>
</evidence>
<reference evidence="3 4" key="1">
    <citation type="submission" date="2015-08" db="EMBL/GenBank/DDBJ databases">
        <authorList>
            <person name="Babu N.S."/>
            <person name="Beckwith C.J."/>
            <person name="Beseler K.G."/>
            <person name="Brison A."/>
            <person name="Carone J.V."/>
            <person name="Caskin T.P."/>
            <person name="Diamond M."/>
            <person name="Durham M.E."/>
            <person name="Foxe J.M."/>
            <person name="Go M."/>
            <person name="Henderson B.A."/>
            <person name="Jones I.B."/>
            <person name="McGettigan J.A."/>
            <person name="Micheletti S.J."/>
            <person name="Nasrallah M.E."/>
            <person name="Ortiz D."/>
            <person name="Piller C.R."/>
            <person name="Privatt S.R."/>
            <person name="Schneider S.L."/>
            <person name="Sharp S."/>
            <person name="Smith T.C."/>
            <person name="Stanton J.D."/>
            <person name="Ullery H.E."/>
            <person name="Wilson R.J."/>
            <person name="Serrano M.G."/>
            <person name="Buck G."/>
            <person name="Lee V."/>
            <person name="Wang Y."/>
            <person name="Carvalho R."/>
            <person name="Voegtly L."/>
            <person name="Shi R."/>
            <person name="Duckworth R."/>
            <person name="Johnson A."/>
            <person name="Loviza R."/>
            <person name="Walstead R."/>
            <person name="Shah Z."/>
            <person name="Kiflezghi M."/>
            <person name="Wade K."/>
            <person name="Ball S.L."/>
            <person name="Bradley K.W."/>
            <person name="Asai D.J."/>
            <person name="Bowman C.A."/>
            <person name="Russell D.A."/>
            <person name="Pope W.H."/>
            <person name="Jacobs-Sera D."/>
            <person name="Hendrix R.W."/>
            <person name="Hatfull G.F."/>
        </authorList>
    </citation>
    <scope>NUCLEOTIDE SEQUENCE [LARGE SCALE GENOMIC DNA]</scope>
    <source>
        <strain evidence="3 4">DSM 27710</strain>
    </source>
</reference>
<dbReference type="RefSeq" id="WP_050724771.1">
    <property type="nucleotide sequence ID" value="NZ_CP012332.1"/>
</dbReference>
<dbReference type="STRING" id="1391653.AKJ08_0692"/>
<evidence type="ECO:0000313" key="3">
    <source>
        <dbReference type="EMBL" id="AKU90305.1"/>
    </source>
</evidence>
<sequence>MGRSRGFTLIELTVAGTMSLLVIAGGFLTLTTLQRTAARQAEINDLTSSARLAMELMARDIRGAGDSYAMLPGDCIAQLHPASEFNCPAIVDAHPWQVVIGRNTWVGSDDLPSRGRTGDTPPSTARPFDQEPENVVAYRFVPRSTTPATLGDGRRGYLGRIERVLNPFAFFRGTNPSPSETVVVLDNVLLDDQMRPNPVDPSEIDHRYDHSLFMYQVLTRSGQFTGSLSARTTTLNNAFLTPPLRFFAPGDPGAFEPAPPYAPNRPAQIVGLEPGNTSAPQLLATGSAGMQASNANSDLRMVLDRNRIRTVRISFKVVGPERRDVHDGLDLDGDPSNGTARVFAFETTVELKALAHFTEI</sequence>
<evidence type="ECO:0008006" key="5">
    <source>
        <dbReference type="Google" id="ProtNLM"/>
    </source>
</evidence>
<proteinExistence type="predicted"/>
<protein>
    <recommendedName>
        <fullName evidence="5">Type IV fimbrial biogenesis protein PilW</fullName>
    </recommendedName>
</protein>
<keyword evidence="2" id="KW-0812">Transmembrane</keyword>
<keyword evidence="2" id="KW-0472">Membrane</keyword>
<dbReference type="EMBL" id="CP012332">
    <property type="protein sequence ID" value="AKU90305.1"/>
    <property type="molecule type" value="Genomic_DNA"/>
</dbReference>
<dbReference type="InterPro" id="IPR012902">
    <property type="entry name" value="N_methyl_site"/>
</dbReference>
<accession>A0A0K1P9W1</accession>
<feature type="region of interest" description="Disordered" evidence="1">
    <location>
        <begin position="109"/>
        <end position="130"/>
    </location>
</feature>
<dbReference type="KEGG" id="vin:AKJ08_0692"/>
<dbReference type="Proteomes" id="UP000055590">
    <property type="component" value="Chromosome"/>
</dbReference>
<evidence type="ECO:0000313" key="4">
    <source>
        <dbReference type="Proteomes" id="UP000055590"/>
    </source>
</evidence>
<keyword evidence="4" id="KW-1185">Reference proteome</keyword>